<dbReference type="SUPFAM" id="SSF52129">
    <property type="entry name" value="Caspase-like"/>
    <property type="match status" value="1"/>
</dbReference>
<dbReference type="PROSITE" id="PS50208">
    <property type="entry name" value="CASPASE_P20"/>
    <property type="match status" value="1"/>
</dbReference>
<proteinExistence type="predicted"/>
<comment type="caution">
    <text evidence="4">The sequence shown here is derived from an EMBL/GenBank/DDBJ whole genome shotgun (WGS) entry which is preliminary data.</text>
</comment>
<evidence type="ECO:0000256" key="1">
    <source>
        <dbReference type="SAM" id="MobiDB-lite"/>
    </source>
</evidence>
<evidence type="ECO:0000313" key="4">
    <source>
        <dbReference type="EMBL" id="MDU9005946.1"/>
    </source>
</evidence>
<dbReference type="InterPro" id="IPR011600">
    <property type="entry name" value="Pept_C14_caspase"/>
</dbReference>
<evidence type="ECO:0000259" key="3">
    <source>
        <dbReference type="PROSITE" id="PS50208"/>
    </source>
</evidence>
<dbReference type="RefSeq" id="WP_316780136.1">
    <property type="nucleotide sequence ID" value="NZ_JASMWN010000018.1"/>
</dbReference>
<dbReference type="InterPro" id="IPR052039">
    <property type="entry name" value="Caspase-related_regulators"/>
</dbReference>
<feature type="chain" id="PRO_5046511310" evidence="2">
    <location>
        <begin position="24"/>
        <end position="492"/>
    </location>
</feature>
<evidence type="ECO:0000313" key="5">
    <source>
        <dbReference type="Proteomes" id="UP001255416"/>
    </source>
</evidence>
<dbReference type="InterPro" id="IPR029030">
    <property type="entry name" value="Caspase-like_dom_sf"/>
</dbReference>
<dbReference type="PANTHER" id="PTHR22576:SF37">
    <property type="entry name" value="MUCOSA-ASSOCIATED LYMPHOID TISSUE LYMPHOMA TRANSLOCATION PROTEIN 1"/>
    <property type="match status" value="1"/>
</dbReference>
<dbReference type="EMBL" id="JASMWN010000018">
    <property type="protein sequence ID" value="MDU9005946.1"/>
    <property type="molecule type" value="Genomic_DNA"/>
</dbReference>
<keyword evidence="5" id="KW-1185">Reference proteome</keyword>
<dbReference type="InterPro" id="IPR001309">
    <property type="entry name" value="Pept_C14_p20"/>
</dbReference>
<evidence type="ECO:0000256" key="2">
    <source>
        <dbReference type="SAM" id="SignalP"/>
    </source>
</evidence>
<dbReference type="Gene3D" id="3.40.50.1460">
    <property type="match status" value="1"/>
</dbReference>
<feature type="compositionally biased region" description="Low complexity" evidence="1">
    <location>
        <begin position="378"/>
        <end position="389"/>
    </location>
</feature>
<sequence>MPLRIVFRVCCLLLLFVAAPVLAQERLALVVGNSDYETVSPLDNPSHDARLIAEALEGLEFKVTLLLDSDQSEMKRGISQFGRDLRKAGSDATGLFYYAGHGVQSYGTNYLLPVDVALEDAADLDLMAVEAQSVLRQMFSARNKTNIMILDACRNNPFIDIPEFNDNGLAEMQAPTGTFLAYATAPGGVALDGLEDNSPFTQALASKITTPGLRIEQMFKKVRIDVIDKTNGQQTPWDSSSLTSDFVFAEETPMTPAQLQELQLWNSVQSSGDPVQIMLFLRGYPDGTFAGDARALLSVLMERELSEPEAVKPSTVARGPSEEEQKMFEMAQAAATIDSYQAYLDAYPEGVFAEFASGEVLALQEKAGHDPQGEGVTPEPEVAAAPVPKAPAAPSGPITFETAVVSELPTVSGRSIADLIKMSPLYPPVEGLPEAYWKDQTCSNCHQWTQDRLCTQAGAYMSANMERSLDKKHPFGGALKRHLKDWAEAGCK</sequence>
<dbReference type="Pfam" id="PF00656">
    <property type="entry name" value="Peptidase_C14"/>
    <property type="match status" value="1"/>
</dbReference>
<gene>
    <name evidence="4" type="ORF">QO231_19110</name>
</gene>
<feature type="region of interest" description="Disordered" evidence="1">
    <location>
        <begin position="366"/>
        <end position="389"/>
    </location>
</feature>
<organism evidence="4 5">
    <name type="scientific">Sedimentitalea todarodis</name>
    <dbReference type="NCBI Taxonomy" id="1631240"/>
    <lineage>
        <taxon>Bacteria</taxon>
        <taxon>Pseudomonadati</taxon>
        <taxon>Pseudomonadota</taxon>
        <taxon>Alphaproteobacteria</taxon>
        <taxon>Rhodobacterales</taxon>
        <taxon>Paracoccaceae</taxon>
        <taxon>Sedimentitalea</taxon>
    </lineage>
</organism>
<protein>
    <submittedName>
        <fullName evidence="4">Caspase family protein</fullName>
    </submittedName>
</protein>
<keyword evidence="2" id="KW-0732">Signal</keyword>
<name>A0ABU3VIC9_9RHOB</name>
<dbReference type="PANTHER" id="PTHR22576">
    <property type="entry name" value="MUCOSA ASSOCIATED LYMPHOID TISSUE LYMPHOMA TRANSLOCATION PROTEIN 1/PARACASPASE"/>
    <property type="match status" value="1"/>
</dbReference>
<feature type="domain" description="Caspase family p20" evidence="3">
    <location>
        <begin position="24"/>
        <end position="157"/>
    </location>
</feature>
<reference evidence="5" key="1">
    <citation type="submission" date="2023-05" db="EMBL/GenBank/DDBJ databases">
        <title>Sedimentitalea sp. nov. JM2-8.</title>
        <authorList>
            <person name="Huang J."/>
        </authorList>
    </citation>
    <scope>NUCLEOTIDE SEQUENCE [LARGE SCALE GENOMIC DNA]</scope>
    <source>
        <strain evidence="5">KHS03</strain>
    </source>
</reference>
<feature type="signal peptide" evidence="2">
    <location>
        <begin position="1"/>
        <end position="23"/>
    </location>
</feature>
<dbReference type="Proteomes" id="UP001255416">
    <property type="component" value="Unassembled WGS sequence"/>
</dbReference>
<accession>A0ABU3VIC9</accession>